<dbReference type="PANTHER" id="PTHR11845:SF13">
    <property type="entry name" value="5'-DEOXYNUCLEOTIDASE HDDC2"/>
    <property type="match status" value="1"/>
</dbReference>
<dbReference type="SUPFAM" id="SSF109604">
    <property type="entry name" value="HD-domain/PDEase-like"/>
    <property type="match status" value="1"/>
</dbReference>
<dbReference type="GO" id="GO:0002953">
    <property type="term" value="F:5'-deoxynucleotidase activity"/>
    <property type="evidence" value="ECO:0007669"/>
    <property type="project" value="InterPro"/>
</dbReference>
<sequence>MLDNIMEVIHLSEKLKSELRHSWLSDGRQESVAEHTWRVSLMGMLISPYLEKEIDQLKLLKMIIIHDLVEAEAGDIPAFDTLNDDEAKLVKAKNEEQAILRIMELIGGEQGQEWYDLWHEFEDKQTYEAKVANALDKLEAQIQHNEADIKTWLPIEYDMSYMLGRHTSFSPVLTELKDLIEQEANTKIKRATRSGQK</sequence>
<protein>
    <submittedName>
        <fullName evidence="4">Putative hydrolases of HD superfamily</fullName>
    </submittedName>
</protein>
<evidence type="ECO:0000313" key="5">
    <source>
        <dbReference type="Proteomes" id="UP000199334"/>
    </source>
</evidence>
<dbReference type="Pfam" id="PF13023">
    <property type="entry name" value="HD_3"/>
    <property type="match status" value="1"/>
</dbReference>
<organism evidence="4 5">
    <name type="scientific">Tenuibacillus multivorans</name>
    <dbReference type="NCBI Taxonomy" id="237069"/>
    <lineage>
        <taxon>Bacteria</taxon>
        <taxon>Bacillati</taxon>
        <taxon>Bacillota</taxon>
        <taxon>Bacilli</taxon>
        <taxon>Bacillales</taxon>
        <taxon>Bacillaceae</taxon>
        <taxon>Tenuibacillus</taxon>
    </lineage>
</organism>
<evidence type="ECO:0000313" key="4">
    <source>
        <dbReference type="EMBL" id="SDN40746.1"/>
    </source>
</evidence>
<keyword evidence="2 4" id="KW-0378">Hydrolase</keyword>
<proteinExistence type="predicted"/>
<dbReference type="InterPro" id="IPR039356">
    <property type="entry name" value="YfbR/HDDC2"/>
</dbReference>
<reference evidence="4 5" key="1">
    <citation type="submission" date="2016-10" db="EMBL/GenBank/DDBJ databases">
        <authorList>
            <person name="de Groot N.N."/>
        </authorList>
    </citation>
    <scope>NUCLEOTIDE SEQUENCE [LARGE SCALE GENOMIC DNA]</scope>
    <source>
        <strain evidence="4 5">CGMCC 1.3442</strain>
    </source>
</reference>
<evidence type="ECO:0000259" key="3">
    <source>
        <dbReference type="Pfam" id="PF13023"/>
    </source>
</evidence>
<dbReference type="STRING" id="237069.SAMN05216498_2222"/>
<gene>
    <name evidence="4" type="ORF">SAMN05216498_2222</name>
</gene>
<feature type="domain" description="HD" evidence="3">
    <location>
        <begin position="13"/>
        <end position="168"/>
    </location>
</feature>
<dbReference type="AlphaFoldDB" id="A0A1H0B548"/>
<dbReference type="PANTHER" id="PTHR11845">
    <property type="entry name" value="5'-DEOXYNUCLEOTIDASE HDDC2"/>
    <property type="match status" value="1"/>
</dbReference>
<dbReference type="OrthoDB" id="9796032at2"/>
<dbReference type="GO" id="GO:0046872">
    <property type="term" value="F:metal ion binding"/>
    <property type="evidence" value="ECO:0007669"/>
    <property type="project" value="UniProtKB-KW"/>
</dbReference>
<evidence type="ECO:0000256" key="2">
    <source>
        <dbReference type="ARBA" id="ARBA00022801"/>
    </source>
</evidence>
<dbReference type="EMBL" id="FNIG01000004">
    <property type="protein sequence ID" value="SDN40746.1"/>
    <property type="molecule type" value="Genomic_DNA"/>
</dbReference>
<keyword evidence="1" id="KW-0479">Metal-binding</keyword>
<dbReference type="Proteomes" id="UP000199334">
    <property type="component" value="Unassembled WGS sequence"/>
</dbReference>
<dbReference type="RefSeq" id="WP_093856658.1">
    <property type="nucleotide sequence ID" value="NZ_BJVZ01000029.1"/>
</dbReference>
<dbReference type="Gene3D" id="1.10.3210.10">
    <property type="entry name" value="Hypothetical protein af1432"/>
    <property type="match status" value="1"/>
</dbReference>
<name>A0A1H0B548_9BACI</name>
<evidence type="ECO:0000256" key="1">
    <source>
        <dbReference type="ARBA" id="ARBA00022723"/>
    </source>
</evidence>
<dbReference type="GO" id="GO:0005737">
    <property type="term" value="C:cytoplasm"/>
    <property type="evidence" value="ECO:0007669"/>
    <property type="project" value="TreeGrafter"/>
</dbReference>
<accession>A0A1H0B548</accession>
<dbReference type="InterPro" id="IPR006674">
    <property type="entry name" value="HD_domain"/>
</dbReference>
<keyword evidence="5" id="KW-1185">Reference proteome</keyword>